<sequence>MQKHGMQNAKCNERDKLSVKRQGKTNVAAGFPSFHVLTTAPYQNKYDYEVPSNQDVPLPLSSQATIRIGTEICIHLRKPSLSLLNSHLTCLRSLPLDHPHPNHRLESPLPFHVHVLLLLGHS</sequence>
<evidence type="ECO:0000313" key="1">
    <source>
        <dbReference type="EMBL" id="KAB8293394.1"/>
    </source>
</evidence>
<proteinExistence type="predicted"/>
<evidence type="ECO:0000313" key="2">
    <source>
        <dbReference type="Proteomes" id="UP000326757"/>
    </source>
</evidence>
<organism evidence="1 2">
    <name type="scientific">Monilinia laxa</name>
    <name type="common">Brown rot fungus</name>
    <name type="synonym">Sclerotinia laxa</name>
    <dbReference type="NCBI Taxonomy" id="61186"/>
    <lineage>
        <taxon>Eukaryota</taxon>
        <taxon>Fungi</taxon>
        <taxon>Dikarya</taxon>
        <taxon>Ascomycota</taxon>
        <taxon>Pezizomycotina</taxon>
        <taxon>Leotiomycetes</taxon>
        <taxon>Helotiales</taxon>
        <taxon>Sclerotiniaceae</taxon>
        <taxon>Monilinia</taxon>
    </lineage>
</organism>
<accession>A0A5N6JWS3</accession>
<protein>
    <submittedName>
        <fullName evidence="1">Uncharacterized protein</fullName>
    </submittedName>
</protein>
<reference evidence="1 2" key="1">
    <citation type="submission" date="2019-06" db="EMBL/GenBank/DDBJ databases">
        <title>Genome Sequence of the Brown Rot Fungal Pathogen Monilinia laxa.</title>
        <authorList>
            <person name="De Miccolis Angelini R.M."/>
            <person name="Landi L."/>
            <person name="Abate D."/>
            <person name="Pollastro S."/>
            <person name="Romanazzi G."/>
            <person name="Faretra F."/>
        </authorList>
    </citation>
    <scope>NUCLEOTIDE SEQUENCE [LARGE SCALE GENOMIC DNA]</scope>
    <source>
        <strain evidence="1 2">Mlax316</strain>
    </source>
</reference>
<dbReference type="EMBL" id="VIGI01000012">
    <property type="protein sequence ID" value="KAB8293394.1"/>
    <property type="molecule type" value="Genomic_DNA"/>
</dbReference>
<dbReference type="Proteomes" id="UP000326757">
    <property type="component" value="Unassembled WGS sequence"/>
</dbReference>
<keyword evidence="2" id="KW-1185">Reference proteome</keyword>
<name>A0A5N6JWS3_MONLA</name>
<comment type="caution">
    <text evidence="1">The sequence shown here is derived from an EMBL/GenBank/DDBJ whole genome shotgun (WGS) entry which is preliminary data.</text>
</comment>
<gene>
    <name evidence="1" type="ORF">EYC80_007713</name>
</gene>
<dbReference type="AlphaFoldDB" id="A0A5N6JWS3"/>